<dbReference type="EMBL" id="SDIF01000003">
    <property type="protein sequence ID" value="RXS70891.1"/>
    <property type="molecule type" value="Genomic_DNA"/>
</dbReference>
<dbReference type="Proteomes" id="UP000289482">
    <property type="component" value="Unassembled WGS sequence"/>
</dbReference>
<accession>A0A4Q1RBQ5</accession>
<sequence length="91" mass="10266">MVELIARCLAWVGALLIPRASGRHRALAPSAHHCPVVVRTVLVRPWNPPPLPGRVRRHRPAEPRVDGDATPLVRPYYAAYERRPQPAEVVW</sequence>
<protein>
    <submittedName>
        <fullName evidence="1">Uncharacterized protein</fullName>
    </submittedName>
</protein>
<organism evidence="1 2">
    <name type="scientific">Streptomyces sioyaensis</name>
    <dbReference type="NCBI Taxonomy" id="67364"/>
    <lineage>
        <taxon>Bacteria</taxon>
        <taxon>Bacillati</taxon>
        <taxon>Actinomycetota</taxon>
        <taxon>Actinomycetes</taxon>
        <taxon>Kitasatosporales</taxon>
        <taxon>Streptomycetaceae</taxon>
        <taxon>Streptomyces</taxon>
    </lineage>
</organism>
<evidence type="ECO:0000313" key="1">
    <source>
        <dbReference type="EMBL" id="RXS70891.1"/>
    </source>
</evidence>
<gene>
    <name evidence="1" type="ORF">EST54_01825</name>
</gene>
<keyword evidence="2" id="KW-1185">Reference proteome</keyword>
<dbReference type="AlphaFoldDB" id="A0A4Q1RBQ5"/>
<name>A0A4Q1RBQ5_9ACTN</name>
<evidence type="ECO:0000313" key="2">
    <source>
        <dbReference type="Proteomes" id="UP000289482"/>
    </source>
</evidence>
<proteinExistence type="predicted"/>
<comment type="caution">
    <text evidence="1">The sequence shown here is derived from an EMBL/GenBank/DDBJ whole genome shotgun (WGS) entry which is preliminary data.</text>
</comment>
<reference evidence="1 2" key="1">
    <citation type="submission" date="2019-01" db="EMBL/GenBank/DDBJ databases">
        <title>Draft genome sequences of the type strain Streptomyces sioyaensis DSM 40032 and its novel strain, TM32, a thermotolerant antibiotics-producing actinobacterium.</title>
        <authorList>
            <person name="Nakaew N."/>
            <person name="Lumyong S."/>
            <person name="Sloan W.T."/>
            <person name="Sungthong R."/>
        </authorList>
    </citation>
    <scope>NUCLEOTIDE SEQUENCE [LARGE SCALE GENOMIC DNA]</scope>
    <source>
        <strain evidence="1 2">DSM 40032</strain>
    </source>
</reference>